<feature type="compositionally biased region" description="Basic and acidic residues" evidence="6">
    <location>
        <begin position="425"/>
        <end position="439"/>
    </location>
</feature>
<evidence type="ECO:0000256" key="5">
    <source>
        <dbReference type="ARBA" id="ARBA00023136"/>
    </source>
</evidence>
<dbReference type="GO" id="GO:0022857">
    <property type="term" value="F:transmembrane transporter activity"/>
    <property type="evidence" value="ECO:0007669"/>
    <property type="project" value="InterPro"/>
</dbReference>
<feature type="compositionally biased region" description="Acidic residues" evidence="6">
    <location>
        <begin position="685"/>
        <end position="704"/>
    </location>
</feature>
<evidence type="ECO:0000313" key="9">
    <source>
        <dbReference type="EMBL" id="KAK3901535.1"/>
    </source>
</evidence>
<evidence type="ECO:0000259" key="8">
    <source>
        <dbReference type="PROSITE" id="PS50850"/>
    </source>
</evidence>
<dbReference type="InterPro" id="IPR020846">
    <property type="entry name" value="MFS_dom"/>
</dbReference>
<protein>
    <submittedName>
        <fullName evidence="9">MFS general substrate transporter-like protein</fullName>
    </submittedName>
</protein>
<feature type="transmembrane region" description="Helical" evidence="7">
    <location>
        <begin position="543"/>
        <end position="563"/>
    </location>
</feature>
<feature type="transmembrane region" description="Helical" evidence="7">
    <location>
        <begin position="254"/>
        <end position="271"/>
    </location>
</feature>
<proteinExistence type="predicted"/>
<dbReference type="InterPro" id="IPR036259">
    <property type="entry name" value="MFS_trans_sf"/>
</dbReference>
<evidence type="ECO:0000256" key="1">
    <source>
        <dbReference type="ARBA" id="ARBA00004141"/>
    </source>
</evidence>
<evidence type="ECO:0000256" key="7">
    <source>
        <dbReference type="SAM" id="Phobius"/>
    </source>
</evidence>
<evidence type="ECO:0000256" key="6">
    <source>
        <dbReference type="SAM" id="MobiDB-lite"/>
    </source>
</evidence>
<dbReference type="EMBL" id="MU855572">
    <property type="protein sequence ID" value="KAK3901535.1"/>
    <property type="molecule type" value="Genomic_DNA"/>
</dbReference>
<evidence type="ECO:0000256" key="3">
    <source>
        <dbReference type="ARBA" id="ARBA00022692"/>
    </source>
</evidence>
<feature type="transmembrane region" description="Helical" evidence="7">
    <location>
        <begin position="473"/>
        <end position="496"/>
    </location>
</feature>
<dbReference type="PRINTS" id="PR01035">
    <property type="entry name" value="TCRTETA"/>
</dbReference>
<comment type="caution">
    <text evidence="9">The sequence shown here is derived from an EMBL/GenBank/DDBJ whole genome shotgun (WGS) entry which is preliminary data.</text>
</comment>
<keyword evidence="2" id="KW-0813">Transport</keyword>
<accession>A0AAN6RSN8</accession>
<feature type="transmembrane region" description="Helical" evidence="7">
    <location>
        <begin position="653"/>
        <end position="673"/>
    </location>
</feature>
<feature type="region of interest" description="Disordered" evidence="6">
    <location>
        <begin position="113"/>
        <end position="175"/>
    </location>
</feature>
<name>A0AAN6RSN8_9PEZI</name>
<keyword evidence="10" id="KW-1185">Reference proteome</keyword>
<feature type="transmembrane region" description="Helical" evidence="7">
    <location>
        <begin position="277"/>
        <end position="299"/>
    </location>
</feature>
<dbReference type="PROSITE" id="PS50850">
    <property type="entry name" value="MFS"/>
    <property type="match status" value="1"/>
</dbReference>
<dbReference type="GO" id="GO:0016020">
    <property type="term" value="C:membrane"/>
    <property type="evidence" value="ECO:0007669"/>
    <property type="project" value="UniProtKB-SubCell"/>
</dbReference>
<dbReference type="Pfam" id="PF07690">
    <property type="entry name" value="MFS_1"/>
    <property type="match status" value="1"/>
</dbReference>
<dbReference type="PANTHER" id="PTHR23504:SF39">
    <property type="entry name" value="TRANSPORTER, PUTATIVE (AFU_ORTHOLOGUE AFUA_6G03860)-RELATED"/>
    <property type="match status" value="1"/>
</dbReference>
<evidence type="ECO:0000256" key="4">
    <source>
        <dbReference type="ARBA" id="ARBA00022989"/>
    </source>
</evidence>
<keyword evidence="4 7" id="KW-1133">Transmembrane helix</keyword>
<feature type="region of interest" description="Disordered" evidence="6">
    <location>
        <begin position="1"/>
        <end position="96"/>
    </location>
</feature>
<gene>
    <name evidence="9" type="ORF">C8A05DRAFT_16297</name>
</gene>
<sequence>MVHTALVAASAAASNPTPHRPSLTQSRRSRPSGSFHAGEPFPLPPPFDESLPSSSRPRRRSVGADPPRTPRRQSTAKYHTFPTTPPAAPSSAGWSPRKPRAWYYKLFGRRQEPSAADDEARPAHLDGSPDSSAHHGGPDGEPDSPLHTGEEVGRRRKRRRRSVLSARHGGSRSELSTPLPWSQLGLLALLSLAEQTALNSIGPYLPTMVASFDEIPNGEEGVYVGLLASAFALAQLATNLLWGYLSDRVGRKPTMLLGTSLLTVCFLFFGFCTTYAQLIMVHVAMGLLNGNAAIVPTCLGEVTDRTNQSSAFTWLPVIYSLGSITGPALGGLLAGLAGGSKYPFLAPNILDAALLLASVVVLVVWFEETLDFSSANTASAGQLGLEWLKKAQRWCGVCWSGPSNASRGKARATSRHPLGTQGIQDARDEDSGLSDDDRQALISSPDMEEDDGKAAAGQEQGAALKQLGDRNTLAVLGTYLVFQLANISFNSLYPLFASSPPPTGRGLGPGAIGVSLSLAGLATMFFQLFVFQKLKAQLGNLGTYRCSLLGIALSMALMPWVGYLDNDSELWLGSERAWLYGELAVGLVLKNICAVGGLSCAMLLITNSAPSRETLGTLNGLAQTLSAAGRSVGPFLSGSLFTLSTRVRPKGEALAWGLFAGITVVGWLASFAIHSKGLESAEWSNQDDSDDTDGPGDEEEQIDT</sequence>
<feature type="transmembrane region" description="Helical" evidence="7">
    <location>
        <begin position="344"/>
        <end position="366"/>
    </location>
</feature>
<dbReference type="SUPFAM" id="SSF103473">
    <property type="entry name" value="MFS general substrate transporter"/>
    <property type="match status" value="1"/>
</dbReference>
<reference evidence="9" key="2">
    <citation type="submission" date="2023-05" db="EMBL/GenBank/DDBJ databases">
        <authorList>
            <consortium name="Lawrence Berkeley National Laboratory"/>
            <person name="Steindorff A."/>
            <person name="Hensen N."/>
            <person name="Bonometti L."/>
            <person name="Westerberg I."/>
            <person name="Brannstrom I.O."/>
            <person name="Guillou S."/>
            <person name="Cros-Aarteil S."/>
            <person name="Calhoun S."/>
            <person name="Haridas S."/>
            <person name="Kuo A."/>
            <person name="Mondo S."/>
            <person name="Pangilinan J."/>
            <person name="Riley R."/>
            <person name="Labutti K."/>
            <person name="Andreopoulos B."/>
            <person name="Lipzen A."/>
            <person name="Chen C."/>
            <person name="Yanf M."/>
            <person name="Daum C."/>
            <person name="Ng V."/>
            <person name="Clum A."/>
            <person name="Ohm R."/>
            <person name="Martin F."/>
            <person name="Silar P."/>
            <person name="Natvig D."/>
            <person name="Lalanne C."/>
            <person name="Gautier V."/>
            <person name="Ament-Velasquez S.L."/>
            <person name="Kruys A."/>
            <person name="Hutchinson M.I."/>
            <person name="Powell A.J."/>
            <person name="Barry K."/>
            <person name="Miller A.N."/>
            <person name="Grigoriev I.V."/>
            <person name="Debuchy R."/>
            <person name="Gladieux P."/>
            <person name="Thoren M.H."/>
            <person name="Johannesson H."/>
        </authorList>
    </citation>
    <scope>NUCLEOTIDE SEQUENCE</scope>
    <source>
        <strain evidence="9">CBS 103.79</strain>
    </source>
</reference>
<dbReference type="AlphaFoldDB" id="A0AAN6RSN8"/>
<organism evidence="9 10">
    <name type="scientific">Staphylotrichum tortipilum</name>
    <dbReference type="NCBI Taxonomy" id="2831512"/>
    <lineage>
        <taxon>Eukaryota</taxon>
        <taxon>Fungi</taxon>
        <taxon>Dikarya</taxon>
        <taxon>Ascomycota</taxon>
        <taxon>Pezizomycotina</taxon>
        <taxon>Sordariomycetes</taxon>
        <taxon>Sordariomycetidae</taxon>
        <taxon>Sordariales</taxon>
        <taxon>Chaetomiaceae</taxon>
        <taxon>Staphylotrichum</taxon>
    </lineage>
</organism>
<keyword evidence="3 7" id="KW-0812">Transmembrane</keyword>
<evidence type="ECO:0000313" key="10">
    <source>
        <dbReference type="Proteomes" id="UP001303889"/>
    </source>
</evidence>
<feature type="region of interest" description="Disordered" evidence="6">
    <location>
        <begin position="680"/>
        <end position="704"/>
    </location>
</feature>
<evidence type="ECO:0000256" key="2">
    <source>
        <dbReference type="ARBA" id="ARBA00022448"/>
    </source>
</evidence>
<feature type="transmembrane region" description="Helical" evidence="7">
    <location>
        <begin position="221"/>
        <end position="242"/>
    </location>
</feature>
<feature type="transmembrane region" description="Helical" evidence="7">
    <location>
        <begin position="583"/>
        <end position="605"/>
    </location>
</feature>
<dbReference type="PANTHER" id="PTHR23504">
    <property type="entry name" value="MAJOR FACILITATOR SUPERFAMILY DOMAIN-CONTAINING PROTEIN 10"/>
    <property type="match status" value="1"/>
</dbReference>
<dbReference type="InterPro" id="IPR001958">
    <property type="entry name" value="Tet-R_TetA/multi-R_MdtG-like"/>
</dbReference>
<feature type="transmembrane region" description="Helical" evidence="7">
    <location>
        <begin position="311"/>
        <end position="338"/>
    </location>
</feature>
<dbReference type="Proteomes" id="UP001303889">
    <property type="component" value="Unassembled WGS sequence"/>
</dbReference>
<feature type="transmembrane region" description="Helical" evidence="7">
    <location>
        <begin position="508"/>
        <end position="531"/>
    </location>
</feature>
<dbReference type="Gene3D" id="1.20.1250.20">
    <property type="entry name" value="MFS general substrate transporter like domains"/>
    <property type="match status" value="1"/>
</dbReference>
<reference evidence="9" key="1">
    <citation type="journal article" date="2023" name="Mol. Phylogenet. Evol.">
        <title>Genome-scale phylogeny and comparative genomics of the fungal order Sordariales.</title>
        <authorList>
            <person name="Hensen N."/>
            <person name="Bonometti L."/>
            <person name="Westerberg I."/>
            <person name="Brannstrom I.O."/>
            <person name="Guillou S."/>
            <person name="Cros-Aarteil S."/>
            <person name="Calhoun S."/>
            <person name="Haridas S."/>
            <person name="Kuo A."/>
            <person name="Mondo S."/>
            <person name="Pangilinan J."/>
            <person name="Riley R."/>
            <person name="LaButti K."/>
            <person name="Andreopoulos B."/>
            <person name="Lipzen A."/>
            <person name="Chen C."/>
            <person name="Yan M."/>
            <person name="Daum C."/>
            <person name="Ng V."/>
            <person name="Clum A."/>
            <person name="Steindorff A."/>
            <person name="Ohm R.A."/>
            <person name="Martin F."/>
            <person name="Silar P."/>
            <person name="Natvig D.O."/>
            <person name="Lalanne C."/>
            <person name="Gautier V."/>
            <person name="Ament-Velasquez S.L."/>
            <person name="Kruys A."/>
            <person name="Hutchinson M.I."/>
            <person name="Powell A.J."/>
            <person name="Barry K."/>
            <person name="Miller A.N."/>
            <person name="Grigoriev I.V."/>
            <person name="Debuchy R."/>
            <person name="Gladieux P."/>
            <person name="Hiltunen Thoren M."/>
            <person name="Johannesson H."/>
        </authorList>
    </citation>
    <scope>NUCLEOTIDE SEQUENCE</scope>
    <source>
        <strain evidence="9">CBS 103.79</strain>
    </source>
</reference>
<feature type="region of interest" description="Disordered" evidence="6">
    <location>
        <begin position="403"/>
        <end position="459"/>
    </location>
</feature>
<keyword evidence="5 7" id="KW-0472">Membrane</keyword>
<feature type="domain" description="Major facilitator superfamily (MFS) profile" evidence="8">
    <location>
        <begin position="183"/>
        <end position="678"/>
    </location>
</feature>
<comment type="subcellular location">
    <subcellularLocation>
        <location evidence="1">Membrane</location>
        <topology evidence="1">Multi-pass membrane protein</topology>
    </subcellularLocation>
</comment>
<dbReference type="InterPro" id="IPR011701">
    <property type="entry name" value="MFS"/>
</dbReference>